<name>A0ACC1PPB9_9APHY</name>
<gene>
    <name evidence="1" type="ORF">NUW54_g7152</name>
</gene>
<proteinExistence type="predicted"/>
<protein>
    <submittedName>
        <fullName evidence="1">Uncharacterized protein</fullName>
    </submittedName>
</protein>
<dbReference type="Proteomes" id="UP001144978">
    <property type="component" value="Unassembled WGS sequence"/>
</dbReference>
<comment type="caution">
    <text evidence="1">The sequence shown here is derived from an EMBL/GenBank/DDBJ whole genome shotgun (WGS) entry which is preliminary data.</text>
</comment>
<organism evidence="1 2">
    <name type="scientific">Trametes sanguinea</name>
    <dbReference type="NCBI Taxonomy" id="158606"/>
    <lineage>
        <taxon>Eukaryota</taxon>
        <taxon>Fungi</taxon>
        <taxon>Dikarya</taxon>
        <taxon>Basidiomycota</taxon>
        <taxon>Agaricomycotina</taxon>
        <taxon>Agaricomycetes</taxon>
        <taxon>Polyporales</taxon>
        <taxon>Polyporaceae</taxon>
        <taxon>Trametes</taxon>
    </lineage>
</organism>
<accession>A0ACC1PPB9</accession>
<keyword evidence="2" id="KW-1185">Reference proteome</keyword>
<reference evidence="1" key="1">
    <citation type="submission" date="2022-08" db="EMBL/GenBank/DDBJ databases">
        <title>Genome Sequence of Pycnoporus sanguineus.</title>
        <authorList>
            <person name="Buettner E."/>
        </authorList>
    </citation>
    <scope>NUCLEOTIDE SEQUENCE</scope>
    <source>
        <strain evidence="1">CG-C14</strain>
    </source>
</reference>
<evidence type="ECO:0000313" key="2">
    <source>
        <dbReference type="Proteomes" id="UP001144978"/>
    </source>
</evidence>
<sequence>MPAVSRQGSLDIDDLGDVEVMQAQRAVAAMATYVHLRLAEPTQPSFRFSGDEYTQGQEDSFETSCLNIAKRPAPLRGDTLHDSLHKLQRLNGRLVLIQGIAMNGSPLRAVIRHNLDKRSAVMSTGHNVGRHVSRSYTHSHTSLSDGLAPRATLPSTFRSHYRLFLRAISAAVLAQPDATSRLRKLWRPVFDEAAKVIQQIEDEQTSTAKRELLVHCYTRWEQRADNTIPLLYSSAISRGLPHRITQNLHQMIRANQSIRDPTEPSKKPWRGQLPPDAPEYKPKPIKPLSSVQAQLKEHFCLAPHYLGELVGMAEGWGGVTLGRTQRRR</sequence>
<dbReference type="EMBL" id="JANSHE010002015">
    <property type="protein sequence ID" value="KAJ2997216.1"/>
    <property type="molecule type" value="Genomic_DNA"/>
</dbReference>
<evidence type="ECO:0000313" key="1">
    <source>
        <dbReference type="EMBL" id="KAJ2997216.1"/>
    </source>
</evidence>